<organism evidence="3 4">
    <name type="scientific">Candidatus Giovannonibacteria bacterium GW2011_GWA2_44_26</name>
    <dbReference type="NCBI Taxonomy" id="1618648"/>
    <lineage>
        <taxon>Bacteria</taxon>
        <taxon>Candidatus Giovannoniibacteriota</taxon>
    </lineage>
</organism>
<keyword evidence="2" id="KW-0472">Membrane</keyword>
<dbReference type="Proteomes" id="UP000033945">
    <property type="component" value="Unassembled WGS sequence"/>
</dbReference>
<name>A0A0G1IP98_9BACT</name>
<keyword evidence="2" id="KW-0812">Transmembrane</keyword>
<feature type="coiled-coil region" evidence="1">
    <location>
        <begin position="56"/>
        <end position="83"/>
    </location>
</feature>
<dbReference type="AlphaFoldDB" id="A0A0G1IP98"/>
<keyword evidence="1" id="KW-0175">Coiled coil</keyword>
<proteinExistence type="predicted"/>
<comment type="caution">
    <text evidence="3">The sequence shown here is derived from an EMBL/GenBank/DDBJ whole genome shotgun (WGS) entry which is preliminary data.</text>
</comment>
<feature type="transmembrane region" description="Helical" evidence="2">
    <location>
        <begin position="15"/>
        <end position="38"/>
    </location>
</feature>
<evidence type="ECO:0000313" key="4">
    <source>
        <dbReference type="Proteomes" id="UP000033945"/>
    </source>
</evidence>
<evidence type="ECO:0000256" key="1">
    <source>
        <dbReference type="SAM" id="Coils"/>
    </source>
</evidence>
<dbReference type="EMBL" id="LCIT01000036">
    <property type="protein sequence ID" value="KKT61191.1"/>
    <property type="molecule type" value="Genomic_DNA"/>
</dbReference>
<protein>
    <submittedName>
        <fullName evidence="3">Uncharacterized protein</fullName>
    </submittedName>
</protein>
<evidence type="ECO:0000313" key="3">
    <source>
        <dbReference type="EMBL" id="KKT61191.1"/>
    </source>
</evidence>
<sequence length="89" mass="10117">MIADAIPFLTGPVSIFVSVTILLFTGLFVSFFIGDAIIISGLRKEKRMDEKVAYEIKTELDILNNIQKRLNDIEKELKIFREEIKGNGK</sequence>
<gene>
    <name evidence="3" type="ORF">UW55_C0036G0004</name>
</gene>
<accession>A0A0G1IP98</accession>
<reference evidence="3 4" key="1">
    <citation type="journal article" date="2015" name="Nature">
        <title>rRNA introns, odd ribosomes, and small enigmatic genomes across a large radiation of phyla.</title>
        <authorList>
            <person name="Brown C.T."/>
            <person name="Hug L.A."/>
            <person name="Thomas B.C."/>
            <person name="Sharon I."/>
            <person name="Castelle C.J."/>
            <person name="Singh A."/>
            <person name="Wilkins M.J."/>
            <person name="Williams K.H."/>
            <person name="Banfield J.F."/>
        </authorList>
    </citation>
    <scope>NUCLEOTIDE SEQUENCE [LARGE SCALE GENOMIC DNA]</scope>
</reference>
<evidence type="ECO:0000256" key="2">
    <source>
        <dbReference type="SAM" id="Phobius"/>
    </source>
</evidence>
<keyword evidence="2" id="KW-1133">Transmembrane helix</keyword>